<dbReference type="EMBL" id="RCMK01000126">
    <property type="protein sequence ID" value="KAG2947744.1"/>
    <property type="molecule type" value="Genomic_DNA"/>
</dbReference>
<evidence type="ECO:0000259" key="3">
    <source>
        <dbReference type="Pfam" id="PF01926"/>
    </source>
</evidence>
<feature type="coiled-coil region" evidence="1">
    <location>
        <begin position="204"/>
        <end position="238"/>
    </location>
</feature>
<dbReference type="AlphaFoldDB" id="A0A329S1A9"/>
<dbReference type="GO" id="GO:0005525">
    <property type="term" value="F:GTP binding"/>
    <property type="evidence" value="ECO:0007669"/>
    <property type="project" value="InterPro"/>
</dbReference>
<gene>
    <name evidence="9" type="ORF">PC110_g14316</name>
    <name evidence="4" type="ORF">PC113_g16473</name>
    <name evidence="5" type="ORF">PC115_g9464</name>
    <name evidence="6" type="ORF">PC117_g6565</name>
    <name evidence="7" type="ORF">PC118_g6347</name>
    <name evidence="8" type="ORF">PC129_g18153</name>
</gene>
<evidence type="ECO:0000313" key="6">
    <source>
        <dbReference type="EMBL" id="KAG2947744.1"/>
    </source>
</evidence>
<feature type="transmembrane region" description="Helical" evidence="2">
    <location>
        <begin position="245"/>
        <end position="268"/>
    </location>
</feature>
<dbReference type="Proteomes" id="UP000774804">
    <property type="component" value="Unassembled WGS sequence"/>
</dbReference>
<dbReference type="InterPro" id="IPR027417">
    <property type="entry name" value="P-loop_NTPase"/>
</dbReference>
<proteinExistence type="predicted"/>
<dbReference type="SUPFAM" id="SSF52540">
    <property type="entry name" value="P-loop containing nucleoside triphosphate hydrolases"/>
    <property type="match status" value="1"/>
</dbReference>
<evidence type="ECO:0000256" key="1">
    <source>
        <dbReference type="SAM" id="Coils"/>
    </source>
</evidence>
<sequence>MPIQQENRLFLGNPGTGKSTLINCLTGRATFTSGLKFGGGLTQFFQKQIYNGVVYMDTPGLADRSIQRQAAEAITAALRESGRYKIFFMVRLKGGRVMSEDLATIEAVLDTVQVNDVYFSVIVNNVQKRQYATLMKKGPEYAKVVTIINSMKYTTPHIAFIPTIPELEEADNAFTTLPSGIVNFIENYAPSVVIPTHSIQRIDFSRFKKTEKELRNQINELETDNAALNRRMGKLKKKHRFFRNLGNFAVDVLAVTAFVVLSPFILIAEHL</sequence>
<dbReference type="VEuPathDB" id="FungiDB:PC110_g14316"/>
<dbReference type="Proteomes" id="UP000251314">
    <property type="component" value="Unassembled WGS sequence"/>
</dbReference>
<organism evidence="9 10">
    <name type="scientific">Phytophthora cactorum</name>
    <dbReference type="NCBI Taxonomy" id="29920"/>
    <lineage>
        <taxon>Eukaryota</taxon>
        <taxon>Sar</taxon>
        <taxon>Stramenopiles</taxon>
        <taxon>Oomycota</taxon>
        <taxon>Peronosporomycetes</taxon>
        <taxon>Peronosporales</taxon>
        <taxon>Peronosporaceae</taxon>
        <taxon>Phytophthora</taxon>
    </lineage>
</organism>
<dbReference type="Proteomes" id="UP000736787">
    <property type="component" value="Unassembled WGS sequence"/>
</dbReference>
<dbReference type="EMBL" id="RCMI01000260">
    <property type="protein sequence ID" value="KAG2921667.1"/>
    <property type="molecule type" value="Genomic_DNA"/>
</dbReference>
<dbReference type="Pfam" id="PF01926">
    <property type="entry name" value="MMR_HSR1"/>
    <property type="match status" value="1"/>
</dbReference>
<comment type="caution">
    <text evidence="9">The sequence shown here is derived from an EMBL/GenBank/DDBJ whole genome shotgun (WGS) entry which is preliminary data.</text>
</comment>
<keyword evidence="2" id="KW-1133">Transmembrane helix</keyword>
<evidence type="ECO:0000313" key="7">
    <source>
        <dbReference type="EMBL" id="KAG2989082.1"/>
    </source>
</evidence>
<keyword evidence="2" id="KW-0472">Membrane</keyword>
<reference evidence="4" key="2">
    <citation type="submission" date="2018-10" db="EMBL/GenBank/DDBJ databases">
        <title>Effector identification in a new, highly contiguous assembly of the strawberry crown rot pathogen Phytophthora cactorum.</title>
        <authorList>
            <person name="Armitage A.D."/>
            <person name="Nellist C.F."/>
            <person name="Bates H."/>
            <person name="Vickerstaff R.J."/>
            <person name="Harrison R.J."/>
        </authorList>
    </citation>
    <scope>NUCLEOTIDE SEQUENCE</scope>
    <source>
        <strain evidence="4">15-7</strain>
        <strain evidence="5">4032</strain>
        <strain evidence="6">4040</strain>
        <strain evidence="7">P415</strain>
        <strain evidence="8">P421</strain>
    </source>
</reference>
<keyword evidence="2" id="KW-0812">Transmembrane</keyword>
<name>A0A329S1A9_9STRA</name>
<dbReference type="Gene3D" id="3.40.50.300">
    <property type="entry name" value="P-loop containing nucleotide triphosphate hydrolases"/>
    <property type="match status" value="1"/>
</dbReference>
<dbReference type="InterPro" id="IPR006073">
    <property type="entry name" value="GTP-bd"/>
</dbReference>
<evidence type="ECO:0000256" key="2">
    <source>
        <dbReference type="SAM" id="Phobius"/>
    </source>
</evidence>
<keyword evidence="10" id="KW-1185">Reference proteome</keyword>
<dbReference type="Proteomes" id="UP000735874">
    <property type="component" value="Unassembled WGS sequence"/>
</dbReference>
<protein>
    <recommendedName>
        <fullName evidence="3">G domain-containing protein</fullName>
    </recommendedName>
</protein>
<dbReference type="OrthoDB" id="2157125at2759"/>
<evidence type="ECO:0000313" key="9">
    <source>
        <dbReference type="EMBL" id="RAW29318.1"/>
    </source>
</evidence>
<dbReference type="EMBL" id="MJFZ01000435">
    <property type="protein sequence ID" value="RAW29318.1"/>
    <property type="molecule type" value="Genomic_DNA"/>
</dbReference>
<evidence type="ECO:0000313" key="10">
    <source>
        <dbReference type="Proteomes" id="UP000251314"/>
    </source>
</evidence>
<dbReference type="EMBL" id="RCMV01001032">
    <property type="protein sequence ID" value="KAG3210855.1"/>
    <property type="molecule type" value="Genomic_DNA"/>
</dbReference>
<keyword evidence="1" id="KW-0175">Coiled coil</keyword>
<accession>A0A329S1A9</accession>
<evidence type="ECO:0000313" key="5">
    <source>
        <dbReference type="EMBL" id="KAG2921667.1"/>
    </source>
</evidence>
<dbReference type="EMBL" id="RCMG01000656">
    <property type="protein sequence ID" value="KAG2850793.1"/>
    <property type="molecule type" value="Genomic_DNA"/>
</dbReference>
<dbReference type="Proteomes" id="UP000697107">
    <property type="component" value="Unassembled WGS sequence"/>
</dbReference>
<evidence type="ECO:0000313" key="4">
    <source>
        <dbReference type="EMBL" id="KAG2850793.1"/>
    </source>
</evidence>
<dbReference type="EMBL" id="RCML01000140">
    <property type="protein sequence ID" value="KAG2989082.1"/>
    <property type="molecule type" value="Genomic_DNA"/>
</dbReference>
<evidence type="ECO:0000313" key="8">
    <source>
        <dbReference type="EMBL" id="KAG3210855.1"/>
    </source>
</evidence>
<feature type="domain" description="G" evidence="3">
    <location>
        <begin position="10"/>
        <end position="98"/>
    </location>
</feature>
<reference evidence="9 10" key="1">
    <citation type="submission" date="2018-01" db="EMBL/GenBank/DDBJ databases">
        <title>Draft genome of the strawberry crown rot pathogen Phytophthora cactorum.</title>
        <authorList>
            <person name="Armitage A.D."/>
            <person name="Lysoe E."/>
            <person name="Nellist C.F."/>
            <person name="Harrison R.J."/>
            <person name="Brurberg M.B."/>
        </authorList>
    </citation>
    <scope>NUCLEOTIDE SEQUENCE [LARGE SCALE GENOMIC DNA]</scope>
    <source>
        <strain evidence="9 10">10300</strain>
    </source>
</reference>
<dbReference type="Proteomes" id="UP000760860">
    <property type="component" value="Unassembled WGS sequence"/>
</dbReference>